<feature type="transmembrane region" description="Helical" evidence="1">
    <location>
        <begin position="20"/>
        <end position="40"/>
    </location>
</feature>
<reference evidence="2 3" key="1">
    <citation type="submission" date="2019-04" db="EMBL/GenBank/DDBJ databases">
        <authorList>
            <person name="Jiang L."/>
        </authorList>
    </citation>
    <scope>NUCLEOTIDE SEQUENCE [LARGE SCALE GENOMIC DNA]</scope>
    <source>
        <strain evidence="2 3">YIM 131853</strain>
    </source>
</reference>
<keyword evidence="1" id="KW-0812">Transmembrane</keyword>
<gene>
    <name evidence="2" type="ORF">E6C64_11115</name>
</gene>
<evidence type="ECO:0000256" key="1">
    <source>
        <dbReference type="SAM" id="Phobius"/>
    </source>
</evidence>
<keyword evidence="1" id="KW-1133">Transmembrane helix</keyword>
<organism evidence="2 3">
    <name type="scientific">Naasia lichenicola</name>
    <dbReference type="NCBI Taxonomy" id="2565933"/>
    <lineage>
        <taxon>Bacteria</taxon>
        <taxon>Bacillati</taxon>
        <taxon>Actinomycetota</taxon>
        <taxon>Actinomycetes</taxon>
        <taxon>Micrococcales</taxon>
        <taxon>Microbacteriaceae</taxon>
        <taxon>Naasia</taxon>
    </lineage>
</organism>
<feature type="transmembrane region" description="Helical" evidence="1">
    <location>
        <begin position="52"/>
        <end position="79"/>
    </location>
</feature>
<feature type="transmembrane region" description="Helical" evidence="1">
    <location>
        <begin position="91"/>
        <end position="113"/>
    </location>
</feature>
<keyword evidence="3" id="KW-1185">Reference proteome</keyword>
<proteinExistence type="predicted"/>
<dbReference type="RefSeq" id="WP_136427604.1">
    <property type="nucleotide sequence ID" value="NZ_SSSM01000005.1"/>
</dbReference>
<dbReference type="Proteomes" id="UP000309133">
    <property type="component" value="Unassembled WGS sequence"/>
</dbReference>
<comment type="caution">
    <text evidence="2">The sequence shown here is derived from an EMBL/GenBank/DDBJ whole genome shotgun (WGS) entry which is preliminary data.</text>
</comment>
<name>A0A4S4FGD6_9MICO</name>
<dbReference type="AlphaFoldDB" id="A0A4S4FGD6"/>
<accession>A0A4S4FGD6</accession>
<evidence type="ECO:0000313" key="3">
    <source>
        <dbReference type="Proteomes" id="UP000309133"/>
    </source>
</evidence>
<sequence length="120" mass="11727">MEQVHPSVPASAGTSRHPAIAAPLVAIGFAVAAALLLGIADLIVGGDGSDALFAITAIGGWVLLGWAGIIAVGCAVRVVGSVRQHGGVSRVEVILIGAGLVLIVLVLLAHPLWGSGSAGA</sequence>
<dbReference type="EMBL" id="SSSM01000005">
    <property type="protein sequence ID" value="THG29273.1"/>
    <property type="molecule type" value="Genomic_DNA"/>
</dbReference>
<protein>
    <submittedName>
        <fullName evidence="2">Uncharacterized protein</fullName>
    </submittedName>
</protein>
<evidence type="ECO:0000313" key="2">
    <source>
        <dbReference type="EMBL" id="THG29273.1"/>
    </source>
</evidence>
<keyword evidence="1" id="KW-0472">Membrane</keyword>